<dbReference type="EMBL" id="HG792017">
    <property type="protein sequence ID" value="CDM34485.1"/>
    <property type="molecule type" value="Genomic_DNA"/>
</dbReference>
<dbReference type="AlphaFoldDB" id="W6QDD3"/>
<sequence length="53" mass="6122">MFDVEKTHKALKDQDQQGDYWKSVGNKLEDKIFGMSEPSRDGDIPIHFVDPEV</sequence>
<keyword evidence="3" id="KW-1185">Reference proteome</keyword>
<dbReference type="Proteomes" id="UP000030686">
    <property type="component" value="Unassembled WGS sequence"/>
</dbReference>
<organism evidence="2 3">
    <name type="scientific">Penicillium roqueforti (strain FM164)</name>
    <dbReference type="NCBI Taxonomy" id="1365484"/>
    <lineage>
        <taxon>Eukaryota</taxon>
        <taxon>Fungi</taxon>
        <taxon>Dikarya</taxon>
        <taxon>Ascomycota</taxon>
        <taxon>Pezizomycotina</taxon>
        <taxon>Eurotiomycetes</taxon>
        <taxon>Eurotiomycetidae</taxon>
        <taxon>Eurotiales</taxon>
        <taxon>Aspergillaceae</taxon>
        <taxon>Penicillium</taxon>
    </lineage>
</organism>
<feature type="region of interest" description="Disordered" evidence="1">
    <location>
        <begin position="33"/>
        <end position="53"/>
    </location>
</feature>
<protein>
    <submittedName>
        <fullName evidence="2">Genomic scaffold, ProqFM164S03</fullName>
    </submittedName>
</protein>
<evidence type="ECO:0000313" key="3">
    <source>
        <dbReference type="Proteomes" id="UP000030686"/>
    </source>
</evidence>
<accession>W6QDD3</accession>
<proteinExistence type="predicted"/>
<evidence type="ECO:0000313" key="2">
    <source>
        <dbReference type="EMBL" id="CDM34485.1"/>
    </source>
</evidence>
<reference evidence="2" key="1">
    <citation type="journal article" date="2014" name="Nat. Commun.">
        <title>Multiple recent horizontal transfers of a large genomic region in cheese making fungi.</title>
        <authorList>
            <person name="Cheeseman K."/>
            <person name="Ropars J."/>
            <person name="Renault P."/>
            <person name="Dupont J."/>
            <person name="Gouzy J."/>
            <person name="Branca A."/>
            <person name="Abraham A.L."/>
            <person name="Ceppi M."/>
            <person name="Conseiller E."/>
            <person name="Debuchy R."/>
            <person name="Malagnac F."/>
            <person name="Goarin A."/>
            <person name="Silar P."/>
            <person name="Lacoste S."/>
            <person name="Sallet E."/>
            <person name="Bensimon A."/>
            <person name="Giraud T."/>
            <person name="Brygoo Y."/>
        </authorList>
    </citation>
    <scope>NUCLEOTIDE SEQUENCE [LARGE SCALE GENOMIC DNA]</scope>
    <source>
        <strain evidence="2">FM164</strain>
    </source>
</reference>
<evidence type="ECO:0000256" key="1">
    <source>
        <dbReference type="SAM" id="MobiDB-lite"/>
    </source>
</evidence>
<name>W6QDD3_PENRF</name>
<feature type="compositionally biased region" description="Basic and acidic residues" evidence="1">
    <location>
        <begin position="33"/>
        <end position="44"/>
    </location>
</feature>
<gene>
    <name evidence="2" type="ORF">PROQFM164_S03g001209</name>
</gene>